<dbReference type="AlphaFoldDB" id="A0A1W0WSG5"/>
<reference evidence="2" key="1">
    <citation type="submission" date="2017-01" db="EMBL/GenBank/DDBJ databases">
        <title>Comparative genomics of anhydrobiosis in the tardigrade Hypsibius dujardini.</title>
        <authorList>
            <person name="Yoshida Y."/>
            <person name="Koutsovoulos G."/>
            <person name="Laetsch D."/>
            <person name="Stevens L."/>
            <person name="Kumar S."/>
            <person name="Horikawa D."/>
            <person name="Ishino K."/>
            <person name="Komine S."/>
            <person name="Tomita M."/>
            <person name="Blaxter M."/>
            <person name="Arakawa K."/>
        </authorList>
    </citation>
    <scope>NUCLEOTIDE SEQUENCE [LARGE SCALE GENOMIC DNA]</scope>
    <source>
        <strain evidence="2">Z151</strain>
    </source>
</reference>
<keyword evidence="2" id="KW-1185">Reference proteome</keyword>
<sequence length="108" mass="12775">MFFLSGNRISRAVCRHTSGSWTARKTVTKRVIRLRGGLIKDLFHFRDERYCSVIYLRDNGRVNFEIRFEFVFGTSEGNFWKANLIFKYWGRVEEVLLLSEGRRMLGTS</sequence>
<gene>
    <name evidence="1" type="ORF">BV898_07717</name>
</gene>
<dbReference type="Proteomes" id="UP000192578">
    <property type="component" value="Unassembled WGS sequence"/>
</dbReference>
<evidence type="ECO:0000313" key="1">
    <source>
        <dbReference type="EMBL" id="OQV18131.1"/>
    </source>
</evidence>
<evidence type="ECO:0000313" key="2">
    <source>
        <dbReference type="Proteomes" id="UP000192578"/>
    </source>
</evidence>
<dbReference type="EMBL" id="MTYJ01000052">
    <property type="protein sequence ID" value="OQV18131.1"/>
    <property type="molecule type" value="Genomic_DNA"/>
</dbReference>
<comment type="caution">
    <text evidence="1">The sequence shown here is derived from an EMBL/GenBank/DDBJ whole genome shotgun (WGS) entry which is preliminary data.</text>
</comment>
<proteinExistence type="predicted"/>
<name>A0A1W0WSG5_HYPEX</name>
<protein>
    <submittedName>
        <fullName evidence="1">Uncharacterized protein</fullName>
    </submittedName>
</protein>
<organism evidence="1 2">
    <name type="scientific">Hypsibius exemplaris</name>
    <name type="common">Freshwater tardigrade</name>
    <dbReference type="NCBI Taxonomy" id="2072580"/>
    <lineage>
        <taxon>Eukaryota</taxon>
        <taxon>Metazoa</taxon>
        <taxon>Ecdysozoa</taxon>
        <taxon>Tardigrada</taxon>
        <taxon>Eutardigrada</taxon>
        <taxon>Parachela</taxon>
        <taxon>Hypsibioidea</taxon>
        <taxon>Hypsibiidae</taxon>
        <taxon>Hypsibius</taxon>
    </lineage>
</organism>
<accession>A0A1W0WSG5</accession>